<dbReference type="Gene3D" id="2.60.120.380">
    <property type="match status" value="2"/>
</dbReference>
<accession>A0A3B1B7W3</accession>
<dbReference type="EMBL" id="UOFY01000017">
    <property type="protein sequence ID" value="VAX07498.1"/>
    <property type="molecule type" value="Genomic_DNA"/>
</dbReference>
<name>A0A3B1B7W3_9ZZZZ</name>
<protein>
    <recommendedName>
        <fullName evidence="1">Peptidase C-terminal archaeal/bacterial domain-containing protein</fullName>
    </recommendedName>
</protein>
<evidence type="ECO:0000313" key="2">
    <source>
        <dbReference type="EMBL" id="VAX07498.1"/>
    </source>
</evidence>
<reference evidence="2" key="1">
    <citation type="submission" date="2018-06" db="EMBL/GenBank/DDBJ databases">
        <authorList>
            <person name="Zhirakovskaya E."/>
        </authorList>
    </citation>
    <scope>NUCLEOTIDE SEQUENCE</scope>
</reference>
<dbReference type="AlphaFoldDB" id="A0A3B1B7W3"/>
<proteinExistence type="predicted"/>
<evidence type="ECO:0000259" key="1">
    <source>
        <dbReference type="Pfam" id="PF04151"/>
    </source>
</evidence>
<sequence length="308" mass="31489">MLKKIHLITPALSLVLGLSGMLSTAVHASTIENPVDTAGLTGFVNFSYGDHTVNSGLSTNVEVDNYVFSGVAGDSLRLVLSTSSSGLDLQAALRGPDGSILQSVSCNGNAGPYGAASRCSTVLDQTLSATGDYYINLSDVGANEAGNYTMSLDLNPPVNNWTGVAYDEALDEALGHLGDTDFIAFSGAAGSGVQITVASLSGGLDLNLEIWDPLGNLIENIACNGNSGPYGAASLCSVAPELNLTETGIYKIGLADAGWNENGNYRLGVSCLYGACPSAAPSAVPLPPTLWLLGSGLLGLGAIIRRKS</sequence>
<feature type="domain" description="Peptidase C-terminal archaeal/bacterial" evidence="1">
    <location>
        <begin position="179"/>
        <end position="254"/>
    </location>
</feature>
<dbReference type="Pfam" id="PF04151">
    <property type="entry name" value="PPC"/>
    <property type="match status" value="1"/>
</dbReference>
<dbReference type="InterPro" id="IPR007280">
    <property type="entry name" value="Peptidase_C_arc/bac"/>
</dbReference>
<gene>
    <name evidence="2" type="ORF">MNBD_GAMMA25-367</name>
</gene>
<organism evidence="2">
    <name type="scientific">hydrothermal vent metagenome</name>
    <dbReference type="NCBI Taxonomy" id="652676"/>
    <lineage>
        <taxon>unclassified sequences</taxon>
        <taxon>metagenomes</taxon>
        <taxon>ecological metagenomes</taxon>
    </lineage>
</organism>